<dbReference type="RefSeq" id="WP_161695179.1">
    <property type="nucleotide sequence ID" value="NZ_JAAAMU010000002.1"/>
</dbReference>
<dbReference type="CDD" id="cd06261">
    <property type="entry name" value="TM_PBP2"/>
    <property type="match status" value="1"/>
</dbReference>
<feature type="transmembrane region" description="Helical" evidence="7">
    <location>
        <begin position="135"/>
        <end position="156"/>
    </location>
</feature>
<evidence type="ECO:0000256" key="1">
    <source>
        <dbReference type="ARBA" id="ARBA00004651"/>
    </source>
</evidence>
<dbReference type="GO" id="GO:0055085">
    <property type="term" value="P:transmembrane transport"/>
    <property type="evidence" value="ECO:0007669"/>
    <property type="project" value="InterPro"/>
</dbReference>
<feature type="transmembrane region" description="Helical" evidence="7">
    <location>
        <begin position="7"/>
        <end position="29"/>
    </location>
</feature>
<evidence type="ECO:0000256" key="7">
    <source>
        <dbReference type="RuleBase" id="RU363032"/>
    </source>
</evidence>
<evidence type="ECO:0000313" key="10">
    <source>
        <dbReference type="Proteomes" id="UP000558113"/>
    </source>
</evidence>
<dbReference type="PANTHER" id="PTHR43744">
    <property type="entry name" value="ABC TRANSPORTER PERMEASE PROTEIN MG189-RELATED-RELATED"/>
    <property type="match status" value="1"/>
</dbReference>
<reference evidence="9 10" key="1">
    <citation type="submission" date="2020-01" db="EMBL/GenBank/DDBJ databases">
        <title>Paenibacillus soybeanensis sp. nov. isolated from the nodules of soybean (Glycine max(L.) Merr).</title>
        <authorList>
            <person name="Wang H."/>
        </authorList>
    </citation>
    <scope>NUCLEOTIDE SEQUENCE [LARGE SCALE GENOMIC DNA]</scope>
    <source>
        <strain evidence="9 10">DSM 23054</strain>
    </source>
</reference>
<keyword evidence="10" id="KW-1185">Reference proteome</keyword>
<proteinExistence type="inferred from homology"/>
<dbReference type="Pfam" id="PF00528">
    <property type="entry name" value="BPD_transp_1"/>
    <property type="match status" value="1"/>
</dbReference>
<organism evidence="9 10">
    <name type="scientific">Paenibacillus sacheonensis</name>
    <dbReference type="NCBI Taxonomy" id="742054"/>
    <lineage>
        <taxon>Bacteria</taxon>
        <taxon>Bacillati</taxon>
        <taxon>Bacillota</taxon>
        <taxon>Bacilli</taxon>
        <taxon>Bacillales</taxon>
        <taxon>Paenibacillaceae</taxon>
        <taxon>Paenibacillus</taxon>
    </lineage>
</organism>
<evidence type="ECO:0000259" key="8">
    <source>
        <dbReference type="PROSITE" id="PS50928"/>
    </source>
</evidence>
<evidence type="ECO:0000256" key="3">
    <source>
        <dbReference type="ARBA" id="ARBA00022475"/>
    </source>
</evidence>
<accession>A0A7X4YL70</accession>
<dbReference type="Gene3D" id="1.10.3720.10">
    <property type="entry name" value="MetI-like"/>
    <property type="match status" value="1"/>
</dbReference>
<name>A0A7X4YL70_9BACL</name>
<feature type="domain" description="ABC transmembrane type-1" evidence="8">
    <location>
        <begin position="68"/>
        <end position="261"/>
    </location>
</feature>
<comment type="similarity">
    <text evidence="7">Belongs to the binding-protein-dependent transport system permease family.</text>
</comment>
<feature type="transmembrane region" description="Helical" evidence="7">
    <location>
        <begin position="106"/>
        <end position="129"/>
    </location>
</feature>
<evidence type="ECO:0000313" key="9">
    <source>
        <dbReference type="EMBL" id="NBC68420.1"/>
    </source>
</evidence>
<dbReference type="OrthoDB" id="157184at2"/>
<keyword evidence="2 7" id="KW-0813">Transport</keyword>
<keyword evidence="3" id="KW-1003">Cell membrane</keyword>
<gene>
    <name evidence="9" type="ORF">GT003_05365</name>
</gene>
<keyword evidence="6 7" id="KW-0472">Membrane</keyword>
<evidence type="ECO:0000256" key="6">
    <source>
        <dbReference type="ARBA" id="ARBA00023136"/>
    </source>
</evidence>
<comment type="subcellular location">
    <subcellularLocation>
        <location evidence="1 7">Cell membrane</location>
        <topology evidence="1 7">Multi-pass membrane protein</topology>
    </subcellularLocation>
</comment>
<dbReference type="Proteomes" id="UP000558113">
    <property type="component" value="Unassembled WGS sequence"/>
</dbReference>
<evidence type="ECO:0000256" key="2">
    <source>
        <dbReference type="ARBA" id="ARBA00022448"/>
    </source>
</evidence>
<protein>
    <submittedName>
        <fullName evidence="9">ABC transporter permease subunit</fullName>
    </submittedName>
</protein>
<evidence type="ECO:0000256" key="5">
    <source>
        <dbReference type="ARBA" id="ARBA00022989"/>
    </source>
</evidence>
<dbReference type="GO" id="GO:0005886">
    <property type="term" value="C:plasma membrane"/>
    <property type="evidence" value="ECO:0007669"/>
    <property type="project" value="UniProtKB-SubCell"/>
</dbReference>
<feature type="transmembrane region" description="Helical" evidence="7">
    <location>
        <begin position="248"/>
        <end position="267"/>
    </location>
</feature>
<dbReference type="InterPro" id="IPR035906">
    <property type="entry name" value="MetI-like_sf"/>
</dbReference>
<evidence type="ECO:0000256" key="4">
    <source>
        <dbReference type="ARBA" id="ARBA00022692"/>
    </source>
</evidence>
<dbReference type="PANTHER" id="PTHR43744:SF9">
    <property type="entry name" value="POLYGALACTURONAN_RHAMNOGALACTURONAN TRANSPORT SYSTEM PERMEASE PROTEIN YTCP"/>
    <property type="match status" value="1"/>
</dbReference>
<dbReference type="EMBL" id="JAAAMU010000002">
    <property type="protein sequence ID" value="NBC68420.1"/>
    <property type="molecule type" value="Genomic_DNA"/>
</dbReference>
<dbReference type="SUPFAM" id="SSF161098">
    <property type="entry name" value="MetI-like"/>
    <property type="match status" value="1"/>
</dbReference>
<sequence length="282" mass="32245">MSERMFMFVVYAFLILAGLGCLVPFWIVVIDSFASEKLLNKGYVLFPSEYSMEAYRYLFKSNQIFKSYGVTVTVTLLGTILGVFVTAAFAYVIAHRKAKFGNFLSMMTYLPMVFGSGLVGFYLLIVNWLHMKDTMMVMILPYVMNPFFAFIFVTYFRSLPYEINESATVDGANEWRIFFQIIRPISTPVITTVSLFFSLQYWNDWWLGLLFIDNTNLYPLQILLRQILNSQSFKLFSTGVLIPPAEGLKLAMVCVTIGPIVFAYPFVQKYFVKGLTLGSVKG</sequence>
<keyword evidence="5 7" id="KW-1133">Transmembrane helix</keyword>
<feature type="transmembrane region" description="Helical" evidence="7">
    <location>
        <begin position="177"/>
        <end position="199"/>
    </location>
</feature>
<dbReference type="InterPro" id="IPR000515">
    <property type="entry name" value="MetI-like"/>
</dbReference>
<comment type="caution">
    <text evidence="9">The sequence shown here is derived from an EMBL/GenBank/DDBJ whole genome shotgun (WGS) entry which is preliminary data.</text>
</comment>
<feature type="transmembrane region" description="Helical" evidence="7">
    <location>
        <begin position="68"/>
        <end position="94"/>
    </location>
</feature>
<dbReference type="AlphaFoldDB" id="A0A7X4YL70"/>
<dbReference type="PROSITE" id="PS50928">
    <property type="entry name" value="ABC_TM1"/>
    <property type="match status" value="1"/>
</dbReference>
<keyword evidence="4 7" id="KW-0812">Transmembrane</keyword>
<dbReference type="PROSITE" id="PS51257">
    <property type="entry name" value="PROKAR_LIPOPROTEIN"/>
    <property type="match status" value="1"/>
</dbReference>